<dbReference type="eggNOG" id="COG0673">
    <property type="taxonomic scope" value="Bacteria"/>
</dbReference>
<comment type="similarity">
    <text evidence="1">Belongs to the Gfo/Idh/MocA family.</text>
</comment>
<dbReference type="STRING" id="710685.MycrhN_4192"/>
<evidence type="ECO:0000313" key="6">
    <source>
        <dbReference type="Proteomes" id="UP000005442"/>
    </source>
</evidence>
<dbReference type="AlphaFoldDB" id="G8RJE3"/>
<feature type="domain" description="GFO/IDH/MocA-like oxidoreductase" evidence="4">
    <location>
        <begin position="131"/>
        <end position="244"/>
    </location>
</feature>
<sequence length="320" mass="34126">MSLRIGVLGASRIAESAIVAPAQELGHRLVAVAARDPQRAQVFAKRHGVERVCASYADVIGDPEVDVIYNPLANALHAPWNLAAVAAGKPVLTEKPFARNRAEAVRVAEAADAAGIPVVEGFHYLFHPVTRRALQLAGDGTLGGITHVEVRMAMPAPADDDPRWSVELAGGALMDLGCYGLHVMRQLGHPSVVRAHAKEHSPGIDAWCDVELAFPSGATGLSANSMVAHDWAFSIHVVGTKGDVHVHNFIKPHEDDRVTIRTPAGSTVEHLGTRRSYTYQLEAFAAHVLHGAPLPLSTVDAVENMAYVDAAYRAAGMSPR</sequence>
<dbReference type="OrthoDB" id="256869at2"/>
<organism evidence="5 6">
    <name type="scientific">Mycolicibacterium rhodesiae (strain NBB3)</name>
    <name type="common">Mycobacterium rhodesiae</name>
    <dbReference type="NCBI Taxonomy" id="710685"/>
    <lineage>
        <taxon>Bacteria</taxon>
        <taxon>Bacillati</taxon>
        <taxon>Actinomycetota</taxon>
        <taxon>Actinomycetes</taxon>
        <taxon>Mycobacteriales</taxon>
        <taxon>Mycobacteriaceae</taxon>
        <taxon>Mycolicibacterium</taxon>
    </lineage>
</organism>
<evidence type="ECO:0000313" key="5">
    <source>
        <dbReference type="EMBL" id="AEV74694.1"/>
    </source>
</evidence>
<dbReference type="Pfam" id="PF01408">
    <property type="entry name" value="GFO_IDH_MocA"/>
    <property type="match status" value="1"/>
</dbReference>
<dbReference type="HOGENOM" id="CLU_023194_5_0_11"/>
<dbReference type="GO" id="GO:0016491">
    <property type="term" value="F:oxidoreductase activity"/>
    <property type="evidence" value="ECO:0007669"/>
    <property type="project" value="UniProtKB-KW"/>
</dbReference>
<dbReference type="RefSeq" id="WP_014212444.1">
    <property type="nucleotide sequence ID" value="NC_016604.1"/>
</dbReference>
<dbReference type="KEGG" id="mrh:MycrhN_4192"/>
<evidence type="ECO:0000259" key="3">
    <source>
        <dbReference type="Pfam" id="PF01408"/>
    </source>
</evidence>
<dbReference type="Gene3D" id="3.40.50.720">
    <property type="entry name" value="NAD(P)-binding Rossmann-like Domain"/>
    <property type="match status" value="1"/>
</dbReference>
<keyword evidence="6" id="KW-1185">Reference proteome</keyword>
<evidence type="ECO:0000256" key="2">
    <source>
        <dbReference type="ARBA" id="ARBA00023002"/>
    </source>
</evidence>
<dbReference type="PANTHER" id="PTHR22604:SF105">
    <property type="entry name" value="TRANS-1,2-DIHYDROBENZENE-1,2-DIOL DEHYDROGENASE"/>
    <property type="match status" value="1"/>
</dbReference>
<evidence type="ECO:0000259" key="4">
    <source>
        <dbReference type="Pfam" id="PF22725"/>
    </source>
</evidence>
<gene>
    <name evidence="5" type="ordered locus">MycrhN_4192</name>
</gene>
<dbReference type="GO" id="GO:0000166">
    <property type="term" value="F:nucleotide binding"/>
    <property type="evidence" value="ECO:0007669"/>
    <property type="project" value="InterPro"/>
</dbReference>
<dbReference type="Pfam" id="PF22725">
    <property type="entry name" value="GFO_IDH_MocA_C3"/>
    <property type="match status" value="1"/>
</dbReference>
<keyword evidence="2" id="KW-0560">Oxidoreductase</keyword>
<name>G8RJE3_MYCRN</name>
<dbReference type="InterPro" id="IPR036291">
    <property type="entry name" value="NAD(P)-bd_dom_sf"/>
</dbReference>
<evidence type="ECO:0000256" key="1">
    <source>
        <dbReference type="ARBA" id="ARBA00010928"/>
    </source>
</evidence>
<dbReference type="InterPro" id="IPR055170">
    <property type="entry name" value="GFO_IDH_MocA-like_dom"/>
</dbReference>
<dbReference type="InterPro" id="IPR000683">
    <property type="entry name" value="Gfo/Idh/MocA-like_OxRdtase_N"/>
</dbReference>
<accession>G8RJE3</accession>
<dbReference type="PANTHER" id="PTHR22604">
    <property type="entry name" value="OXIDOREDUCTASES"/>
    <property type="match status" value="1"/>
</dbReference>
<dbReference type="SUPFAM" id="SSF55347">
    <property type="entry name" value="Glyceraldehyde-3-phosphate dehydrogenase-like, C-terminal domain"/>
    <property type="match status" value="1"/>
</dbReference>
<protein>
    <submittedName>
        <fullName evidence="5">Putative dehydrogenase</fullName>
    </submittedName>
</protein>
<feature type="domain" description="Gfo/Idh/MocA-like oxidoreductase N-terminal" evidence="3">
    <location>
        <begin position="3"/>
        <end position="120"/>
    </location>
</feature>
<dbReference type="SUPFAM" id="SSF51735">
    <property type="entry name" value="NAD(P)-binding Rossmann-fold domains"/>
    <property type="match status" value="1"/>
</dbReference>
<dbReference type="EMBL" id="CP003169">
    <property type="protein sequence ID" value="AEV74694.1"/>
    <property type="molecule type" value="Genomic_DNA"/>
</dbReference>
<proteinExistence type="inferred from homology"/>
<dbReference type="Gene3D" id="3.30.360.10">
    <property type="entry name" value="Dihydrodipicolinate Reductase, domain 2"/>
    <property type="match status" value="1"/>
</dbReference>
<dbReference type="InterPro" id="IPR050984">
    <property type="entry name" value="Gfo/Idh/MocA_domain"/>
</dbReference>
<reference evidence="5 6" key="1">
    <citation type="submission" date="2011-12" db="EMBL/GenBank/DDBJ databases">
        <title>Complete sequence of Mycobacterium rhodesiae NBB3.</title>
        <authorList>
            <consortium name="US DOE Joint Genome Institute"/>
            <person name="Lucas S."/>
            <person name="Han J."/>
            <person name="Lapidus A."/>
            <person name="Cheng J.-F."/>
            <person name="Goodwin L."/>
            <person name="Pitluck S."/>
            <person name="Peters L."/>
            <person name="Mikhailova N."/>
            <person name="Gu W."/>
            <person name="Detter J.C."/>
            <person name="Han C."/>
            <person name="Tapia R."/>
            <person name="Land M."/>
            <person name="Hauser L."/>
            <person name="Kyrpides N."/>
            <person name="Ivanova N."/>
            <person name="Pagani I."/>
            <person name="Mattes T."/>
            <person name="Holmes A."/>
            <person name="Rutledge P."/>
            <person name="Paulsen I."/>
            <person name="Coleman N."/>
            <person name="Woyke T."/>
        </authorList>
    </citation>
    <scope>NUCLEOTIDE SEQUENCE [LARGE SCALE GENOMIC DNA]</scope>
    <source>
        <strain evidence="5 6">NBB3</strain>
    </source>
</reference>
<dbReference type="PATRIC" id="fig|710685.3.peg.4206"/>
<dbReference type="Proteomes" id="UP000005442">
    <property type="component" value="Chromosome"/>
</dbReference>